<dbReference type="GO" id="GO:0030798">
    <property type="term" value="F:trans-aconitate 2-methyltransferase activity"/>
    <property type="evidence" value="ECO:0007669"/>
    <property type="project" value="UniProtKB-EC"/>
</dbReference>
<dbReference type="SUPFAM" id="SSF53335">
    <property type="entry name" value="S-adenosyl-L-methionine-dependent methyltransferases"/>
    <property type="match status" value="1"/>
</dbReference>
<dbReference type="PANTHER" id="PTHR43861">
    <property type="entry name" value="TRANS-ACONITATE 2-METHYLTRANSFERASE-RELATED"/>
    <property type="match status" value="1"/>
</dbReference>
<accession>A0A517SSY6</accession>
<dbReference type="Pfam" id="PF13649">
    <property type="entry name" value="Methyltransf_25"/>
    <property type="match status" value="1"/>
</dbReference>
<dbReference type="InterPro" id="IPR029063">
    <property type="entry name" value="SAM-dependent_MTases_sf"/>
</dbReference>
<dbReference type="EC" id="2.1.1.144" evidence="4"/>
<dbReference type="Proteomes" id="UP000315003">
    <property type="component" value="Chromosome"/>
</dbReference>
<dbReference type="CDD" id="cd02440">
    <property type="entry name" value="AdoMet_MTases"/>
    <property type="match status" value="1"/>
</dbReference>
<dbReference type="AlphaFoldDB" id="A0A517SSY6"/>
<feature type="domain" description="Methyltransferase" evidence="3">
    <location>
        <begin position="46"/>
        <end position="119"/>
    </location>
</feature>
<evidence type="ECO:0000313" key="4">
    <source>
        <dbReference type="EMBL" id="QDT59236.1"/>
    </source>
</evidence>
<evidence type="ECO:0000313" key="5">
    <source>
        <dbReference type="Proteomes" id="UP000315003"/>
    </source>
</evidence>
<protein>
    <submittedName>
        <fullName evidence="4">Trans-aconitate 2-methyltransferase</fullName>
        <ecNumber evidence="4">2.1.1.144</ecNumber>
    </submittedName>
</protein>
<evidence type="ECO:0000256" key="1">
    <source>
        <dbReference type="ARBA" id="ARBA00022603"/>
    </source>
</evidence>
<evidence type="ECO:0000259" key="3">
    <source>
        <dbReference type="Pfam" id="PF13649"/>
    </source>
</evidence>
<keyword evidence="1 4" id="KW-0489">Methyltransferase</keyword>
<name>A0A517SSY6_9BACT</name>
<dbReference type="Gene3D" id="3.40.50.150">
    <property type="entry name" value="Vaccinia Virus protein VP39"/>
    <property type="match status" value="1"/>
</dbReference>
<sequence length="127" mass="14489">MQQTPSSDLNHGDNWNPDLDDQKHSFVWRLAEDLIEVLQAKNKMRVLDVGCGTGQLTHQIALRGAQVVGMDSSATMIDQAKQQYPSLDFRKQDAHRFYDEQPFDAVFSNAALHWIQSPRHYLPQQGP</sequence>
<proteinExistence type="predicted"/>
<gene>
    <name evidence="4" type="primary">tam</name>
    <name evidence="4" type="ORF">SV7mr_17430</name>
</gene>
<evidence type="ECO:0000256" key="2">
    <source>
        <dbReference type="ARBA" id="ARBA00022679"/>
    </source>
</evidence>
<dbReference type="EMBL" id="CP036272">
    <property type="protein sequence ID" value="QDT59236.1"/>
    <property type="molecule type" value="Genomic_DNA"/>
</dbReference>
<organism evidence="4 5">
    <name type="scientific">Stieleria bergensis</name>
    <dbReference type="NCBI Taxonomy" id="2528025"/>
    <lineage>
        <taxon>Bacteria</taxon>
        <taxon>Pseudomonadati</taxon>
        <taxon>Planctomycetota</taxon>
        <taxon>Planctomycetia</taxon>
        <taxon>Pirellulales</taxon>
        <taxon>Pirellulaceae</taxon>
        <taxon>Stieleria</taxon>
    </lineage>
</organism>
<reference evidence="4 5" key="1">
    <citation type="submission" date="2019-02" db="EMBL/GenBank/DDBJ databases">
        <title>Deep-cultivation of Planctomycetes and their phenomic and genomic characterization uncovers novel biology.</title>
        <authorList>
            <person name="Wiegand S."/>
            <person name="Jogler M."/>
            <person name="Boedeker C."/>
            <person name="Pinto D."/>
            <person name="Vollmers J."/>
            <person name="Rivas-Marin E."/>
            <person name="Kohn T."/>
            <person name="Peeters S.H."/>
            <person name="Heuer A."/>
            <person name="Rast P."/>
            <person name="Oberbeckmann S."/>
            <person name="Bunk B."/>
            <person name="Jeske O."/>
            <person name="Meyerdierks A."/>
            <person name="Storesund J.E."/>
            <person name="Kallscheuer N."/>
            <person name="Luecker S."/>
            <person name="Lage O.M."/>
            <person name="Pohl T."/>
            <person name="Merkel B.J."/>
            <person name="Hornburger P."/>
            <person name="Mueller R.-W."/>
            <person name="Bruemmer F."/>
            <person name="Labrenz M."/>
            <person name="Spormann A.M."/>
            <person name="Op den Camp H."/>
            <person name="Overmann J."/>
            <person name="Amann R."/>
            <person name="Jetten M.S.M."/>
            <person name="Mascher T."/>
            <person name="Medema M.H."/>
            <person name="Devos D.P."/>
            <person name="Kaster A.-K."/>
            <person name="Ovreas L."/>
            <person name="Rohde M."/>
            <person name="Galperin M.Y."/>
            <person name="Jogler C."/>
        </authorList>
    </citation>
    <scope>NUCLEOTIDE SEQUENCE [LARGE SCALE GENOMIC DNA]</scope>
    <source>
        <strain evidence="4 5">SV_7m_r</strain>
    </source>
</reference>
<dbReference type="InterPro" id="IPR041698">
    <property type="entry name" value="Methyltransf_25"/>
</dbReference>
<dbReference type="RefSeq" id="WP_419188258.1">
    <property type="nucleotide sequence ID" value="NZ_CP036272.1"/>
</dbReference>
<dbReference type="GO" id="GO:0032259">
    <property type="term" value="P:methylation"/>
    <property type="evidence" value="ECO:0007669"/>
    <property type="project" value="UniProtKB-KW"/>
</dbReference>
<keyword evidence="2 4" id="KW-0808">Transferase</keyword>
<keyword evidence="5" id="KW-1185">Reference proteome</keyword>
<dbReference type="PANTHER" id="PTHR43861:SF1">
    <property type="entry name" value="TRANS-ACONITATE 2-METHYLTRANSFERASE"/>
    <property type="match status" value="1"/>
</dbReference>